<feature type="compositionally biased region" description="Polar residues" evidence="10">
    <location>
        <begin position="14"/>
        <end position="46"/>
    </location>
</feature>
<feature type="region of interest" description="Disordered" evidence="10">
    <location>
        <begin position="1"/>
        <end position="49"/>
    </location>
</feature>
<evidence type="ECO:0000256" key="4">
    <source>
        <dbReference type="ARBA" id="ARBA00022679"/>
    </source>
</evidence>
<dbReference type="Pfam" id="PF12202">
    <property type="entry name" value="OSR1_C"/>
    <property type="match status" value="2"/>
</dbReference>
<name>A0A6V7TRG1_MELEN</name>
<keyword evidence="3" id="KW-0723">Serine/threonine-protein kinase</keyword>
<dbReference type="OrthoDB" id="4062651at2759"/>
<dbReference type="PROSITE" id="PS00108">
    <property type="entry name" value="PROTEIN_KINASE_ST"/>
    <property type="match status" value="1"/>
</dbReference>
<comment type="catalytic activity">
    <reaction evidence="8">
        <text>L-threonyl-[protein] + ATP = O-phospho-L-threonyl-[protein] + ADP + H(+)</text>
        <dbReference type="Rhea" id="RHEA:46608"/>
        <dbReference type="Rhea" id="RHEA-COMP:11060"/>
        <dbReference type="Rhea" id="RHEA-COMP:11605"/>
        <dbReference type="ChEBI" id="CHEBI:15378"/>
        <dbReference type="ChEBI" id="CHEBI:30013"/>
        <dbReference type="ChEBI" id="CHEBI:30616"/>
        <dbReference type="ChEBI" id="CHEBI:61977"/>
        <dbReference type="ChEBI" id="CHEBI:456216"/>
        <dbReference type="EC" id="2.7.11.1"/>
    </reaction>
</comment>
<feature type="region of interest" description="Disordered" evidence="10">
    <location>
        <begin position="177"/>
        <end position="205"/>
    </location>
</feature>
<dbReference type="InterPro" id="IPR008271">
    <property type="entry name" value="Ser/Thr_kinase_AS"/>
</dbReference>
<dbReference type="Gene3D" id="1.10.510.10">
    <property type="entry name" value="Transferase(Phosphotransferase) domain 1"/>
    <property type="match status" value="1"/>
</dbReference>
<evidence type="ECO:0000256" key="7">
    <source>
        <dbReference type="ARBA" id="ARBA00022840"/>
    </source>
</evidence>
<feature type="compositionally biased region" description="Basic and acidic residues" evidence="10">
    <location>
        <begin position="177"/>
        <end position="188"/>
    </location>
</feature>
<evidence type="ECO:0000259" key="11">
    <source>
        <dbReference type="PROSITE" id="PS50011"/>
    </source>
</evidence>
<dbReference type="SUPFAM" id="SSF56112">
    <property type="entry name" value="Protein kinase-like (PK-like)"/>
    <property type="match status" value="1"/>
</dbReference>
<dbReference type="Gene3D" id="3.30.200.20">
    <property type="entry name" value="Phosphorylase Kinase, domain 1"/>
    <property type="match status" value="1"/>
</dbReference>
<evidence type="ECO:0000256" key="6">
    <source>
        <dbReference type="ARBA" id="ARBA00022777"/>
    </source>
</evidence>
<dbReference type="GO" id="GO:0005524">
    <property type="term" value="F:ATP binding"/>
    <property type="evidence" value="ECO:0007669"/>
    <property type="project" value="UniProtKB-KW"/>
</dbReference>
<evidence type="ECO:0000256" key="5">
    <source>
        <dbReference type="ARBA" id="ARBA00022741"/>
    </source>
</evidence>
<evidence type="ECO:0000256" key="9">
    <source>
        <dbReference type="ARBA" id="ARBA00048679"/>
    </source>
</evidence>
<dbReference type="PANTHER" id="PTHR13902">
    <property type="entry name" value="SERINE/THREONINE-PROTEIN KINASE WNK WITH NO LYSINE -RELATED"/>
    <property type="match status" value="1"/>
</dbReference>
<dbReference type="AlphaFoldDB" id="A0A6V7TRG1"/>
<proteinExistence type="predicted"/>
<protein>
    <recommendedName>
        <fullName evidence="2">non-specific serine/threonine protein kinase</fullName>
        <ecNumber evidence="2">2.7.11.1</ecNumber>
    </recommendedName>
</protein>
<comment type="cofactor">
    <cofactor evidence="1">
        <name>Mg(2+)</name>
        <dbReference type="ChEBI" id="CHEBI:18420"/>
    </cofactor>
</comment>
<reference evidence="12 13" key="1">
    <citation type="submission" date="2020-08" db="EMBL/GenBank/DDBJ databases">
        <authorList>
            <person name="Koutsovoulos G."/>
            <person name="Danchin GJ E."/>
        </authorList>
    </citation>
    <scope>NUCLEOTIDE SEQUENCE [LARGE SCALE GENOMIC DNA]</scope>
</reference>
<dbReference type="InterPro" id="IPR011009">
    <property type="entry name" value="Kinase-like_dom_sf"/>
</dbReference>
<keyword evidence="6" id="KW-0418">Kinase</keyword>
<dbReference type="Pfam" id="PF00069">
    <property type="entry name" value="Pkinase"/>
    <property type="match status" value="1"/>
</dbReference>
<keyword evidence="5" id="KW-0547">Nucleotide-binding</keyword>
<dbReference type="InterPro" id="IPR000719">
    <property type="entry name" value="Prot_kinase_dom"/>
</dbReference>
<dbReference type="InterPro" id="IPR050588">
    <property type="entry name" value="WNK_Ser-Thr_kinase"/>
</dbReference>
<evidence type="ECO:0000256" key="8">
    <source>
        <dbReference type="ARBA" id="ARBA00047899"/>
    </source>
</evidence>
<evidence type="ECO:0000256" key="2">
    <source>
        <dbReference type="ARBA" id="ARBA00012513"/>
    </source>
</evidence>
<organism evidence="12 13">
    <name type="scientific">Meloidogyne enterolobii</name>
    <name type="common">Root-knot nematode worm</name>
    <name type="synonym">Meloidogyne mayaguensis</name>
    <dbReference type="NCBI Taxonomy" id="390850"/>
    <lineage>
        <taxon>Eukaryota</taxon>
        <taxon>Metazoa</taxon>
        <taxon>Ecdysozoa</taxon>
        <taxon>Nematoda</taxon>
        <taxon>Chromadorea</taxon>
        <taxon>Rhabditida</taxon>
        <taxon>Tylenchina</taxon>
        <taxon>Tylenchomorpha</taxon>
        <taxon>Tylenchoidea</taxon>
        <taxon>Meloidogynidae</taxon>
        <taxon>Meloidogyninae</taxon>
        <taxon>Meloidogyne</taxon>
    </lineage>
</organism>
<dbReference type="Gene3D" id="3.10.20.90">
    <property type="entry name" value="Phosphatidylinositol 3-kinase Catalytic Subunit, Chain A, domain 1"/>
    <property type="match status" value="2"/>
</dbReference>
<evidence type="ECO:0000313" key="13">
    <source>
        <dbReference type="Proteomes" id="UP000580250"/>
    </source>
</evidence>
<dbReference type="GO" id="GO:0004674">
    <property type="term" value="F:protein serine/threonine kinase activity"/>
    <property type="evidence" value="ECO:0007669"/>
    <property type="project" value="UniProtKB-KW"/>
</dbReference>
<evidence type="ECO:0000313" key="12">
    <source>
        <dbReference type="EMBL" id="CAD2131823.1"/>
    </source>
</evidence>
<feature type="domain" description="Protein kinase" evidence="11">
    <location>
        <begin position="209"/>
        <end position="467"/>
    </location>
</feature>
<keyword evidence="4" id="KW-0808">Transferase</keyword>
<gene>
    <name evidence="12" type="ORF">MENT_LOCUS3422</name>
</gene>
<dbReference type="PROSITE" id="PS50011">
    <property type="entry name" value="PROTEIN_KINASE_DOM"/>
    <property type="match status" value="1"/>
</dbReference>
<comment type="catalytic activity">
    <reaction evidence="9">
        <text>L-seryl-[protein] + ATP = O-phospho-L-seryl-[protein] + ADP + H(+)</text>
        <dbReference type="Rhea" id="RHEA:17989"/>
        <dbReference type="Rhea" id="RHEA-COMP:9863"/>
        <dbReference type="Rhea" id="RHEA-COMP:11604"/>
        <dbReference type="ChEBI" id="CHEBI:15378"/>
        <dbReference type="ChEBI" id="CHEBI:29999"/>
        <dbReference type="ChEBI" id="CHEBI:30616"/>
        <dbReference type="ChEBI" id="CHEBI:83421"/>
        <dbReference type="ChEBI" id="CHEBI:456216"/>
        <dbReference type="EC" id="2.7.11.1"/>
    </reaction>
</comment>
<dbReference type="SMART" id="SM00220">
    <property type="entry name" value="S_TKc"/>
    <property type="match status" value="1"/>
</dbReference>
<evidence type="ECO:0000256" key="1">
    <source>
        <dbReference type="ARBA" id="ARBA00001946"/>
    </source>
</evidence>
<dbReference type="FunFam" id="3.30.200.20:FF:000010">
    <property type="entry name" value="Serine/threonine-protein kinase WNK1 isoform 2"/>
    <property type="match status" value="1"/>
</dbReference>
<dbReference type="FunFam" id="1.10.510.10:FF:000006">
    <property type="entry name" value="Serine/threonine-protein kinase WNK1 isoform 2"/>
    <property type="match status" value="1"/>
</dbReference>
<dbReference type="EMBL" id="CAJEWN010000011">
    <property type="protein sequence ID" value="CAD2131823.1"/>
    <property type="molecule type" value="Genomic_DNA"/>
</dbReference>
<dbReference type="EC" id="2.7.11.1" evidence="2"/>
<evidence type="ECO:0000256" key="3">
    <source>
        <dbReference type="ARBA" id="ARBA00022527"/>
    </source>
</evidence>
<accession>A0A6V7TRG1</accession>
<dbReference type="Proteomes" id="UP000580250">
    <property type="component" value="Unassembled WGS sequence"/>
</dbReference>
<comment type="caution">
    <text evidence="12">The sequence shown here is derived from an EMBL/GenBank/DDBJ whole genome shotgun (WGS) entry which is preliminary data.</text>
</comment>
<dbReference type="InterPro" id="IPR024678">
    <property type="entry name" value="Kinase_OSR1/WNK_CCT"/>
</dbReference>
<sequence length="950" mass="106912">MENSINGDVKNISGRKTTNSAQTNGQTHIPASNHSSPARNPLNSNLGVARRRRTVIKRGNEPPAATSSSNAWDSHTCLSAEEKSRLEAVQREWRLSRPKAKQQLWSKQFSTGSGAPSPADTLVGTPPTAIPSPIFQQLNLAKLPVVSEALKQNAIDSVDAITPITLIPAAAVAEIKQQEEEERRKLSEDYDEDYDEEKPIDKSPDGRFLKFDEELGRGSFKTVYRGLDTETGVAVAWCELQEQKLSKPERQRFRDEAEMLKGLQHPNIVKFYDYWERTDGKRKYIVLITELMTSGTLKLYLKRFKRINVKVLKSWCRQILKGLYFLHTRQPPVIHRDLKCDNIFITGTTGSVKIGDLGLATLKNKSHAKSVIGTPEFMAPEMYEEQYDEEVDVYAFGMCLLEMVTGEYPYSECQYAAQVYRKVVSGVKPACFDRIQNPEIKEIIDRCIRTNKDERSTVRQLLNDEFFMPEEQFGIRIDIQNREQDLIGTNNEIHMQLYVIDERKRAQYKFKENEGLLFSFDIEVDKAEEIVHQMVEQQLIPDSDIKHITKLIKDKVDCFKRDREFRLRQLQLQQQASEILTPAVVPTAAVVIVAPTTACVVGTAPILNTATSLAHLAEALAASSQATAATTTTNIITNGVTNASNIVVQPPQPSGNVKSTCFERIQNPEIKEIIDRVTNEKNNLDQASSTQQLLNGEEEEQCGIRIDIQNREQDLAGTNNEIHMQLYVIDERKRAQYKFKENEGLLFSFDIEVDKAEEIVQQMVEQQLIPDSDIKHITKLIKDKVDTFKHDRELRLRQQHQQLQQQHSTEIINPPTVVIVTPPINSNLPPPVASSSTTTNVPPTSIPPPVVNNVVPVAAPVPPPPAPTPSLNSTTSLAHLAEALAASTQVKCSSSLQPKDFLQIYLCKNCRERLFKSDEKIQRDGAGVTLRIDLCEECVSKNIAATDLFK</sequence>
<keyword evidence="7" id="KW-0067">ATP-binding</keyword>
<evidence type="ECO:0000256" key="10">
    <source>
        <dbReference type="SAM" id="MobiDB-lite"/>
    </source>
</evidence>
<dbReference type="CDD" id="cd13983">
    <property type="entry name" value="STKc_WNK"/>
    <property type="match status" value="1"/>
</dbReference>